<dbReference type="EMBL" id="AFWF01000038">
    <property type="protein sequence ID" value="EGU46437.1"/>
    <property type="molecule type" value="Genomic_DNA"/>
</dbReference>
<organism evidence="1 2">
    <name type="scientific">Vibrio ichthyoenteri ATCC 700023</name>
    <dbReference type="NCBI Taxonomy" id="870968"/>
    <lineage>
        <taxon>Bacteria</taxon>
        <taxon>Pseudomonadati</taxon>
        <taxon>Pseudomonadota</taxon>
        <taxon>Gammaproteobacteria</taxon>
        <taxon>Vibrionales</taxon>
        <taxon>Vibrionaceae</taxon>
        <taxon>Vibrio</taxon>
    </lineage>
</organism>
<name>F9RYM0_9VIBR</name>
<dbReference type="Proteomes" id="UP000004605">
    <property type="component" value="Unassembled WGS sequence"/>
</dbReference>
<evidence type="ECO:0000313" key="2">
    <source>
        <dbReference type="Proteomes" id="UP000004605"/>
    </source>
</evidence>
<evidence type="ECO:0000313" key="1">
    <source>
        <dbReference type="EMBL" id="EGU46437.1"/>
    </source>
</evidence>
<dbReference type="AlphaFoldDB" id="F9RYM0"/>
<proteinExistence type="predicted"/>
<reference evidence="1 2" key="1">
    <citation type="journal article" date="2012" name="Int. J. Syst. Evol. Microbiol.">
        <title>Vibrio caribbeanicus sp. nov., isolated from the marine sponge Scleritoderma cyanea.</title>
        <authorList>
            <person name="Hoffmann M."/>
            <person name="Monday S.R."/>
            <person name="Allard M.W."/>
            <person name="Strain E.A."/>
            <person name="Whittaker P."/>
            <person name="Naum M."/>
            <person name="McCarthy P.J."/>
            <person name="Lopez J.V."/>
            <person name="Fischer M."/>
            <person name="Brown E.W."/>
        </authorList>
    </citation>
    <scope>NUCLEOTIDE SEQUENCE [LARGE SCALE GENOMIC DNA]</scope>
    <source>
        <strain evidence="1 2">ATCC 700023</strain>
    </source>
</reference>
<comment type="caution">
    <text evidence="1">The sequence shown here is derived from an EMBL/GenBank/DDBJ whole genome shotgun (WGS) entry which is preliminary data.</text>
</comment>
<keyword evidence="2" id="KW-1185">Reference proteome</keyword>
<accession>F9RYM0</accession>
<protein>
    <submittedName>
        <fullName evidence="1">Uncharacterized protein</fullName>
    </submittedName>
</protein>
<gene>
    <name evidence="1" type="ORF">VII00023_03278</name>
</gene>
<sequence>MTVMCITLVKSNHAIEIKANEVAKASLLENFSQKNCWHELENATLIFESSRK</sequence>